<comment type="caution">
    <text evidence="1">The sequence shown here is derived from an EMBL/GenBank/DDBJ whole genome shotgun (WGS) entry which is preliminary data.</text>
</comment>
<dbReference type="Proteomes" id="UP000726737">
    <property type="component" value="Unassembled WGS sequence"/>
</dbReference>
<sequence>MLGTPNPHTLVEQTPVSQENTALASVEAKELPATELPKAIIEDVDPGCAPKDASTERIKDICYRHLEIKKSLQQVVRHVDRLGALLAETGFISSEEALFDPVKHSVVDYPGAKESLSVGGKLRPRGSRGGKHFQRHFIQRKPNWTLKVLEPYGLESIESLDNMELRNATLKCLSADGVNEAGYIEKRILRKLVSGDDAILQIRDHRLQNYAAYVAVDVLENASPELQIIILMNRLNVQSSRAFLESFQRHIDAAELSISLHVVPENRDLDLGSLASSVPNKPSVFICTPKTMARLRTENVIEPKAVQAMIVYEAEYVLRTPSNMETISSALDTFESCQVVLAAHDGDEGLLLAAKLFSFTDERIVFSMDHANIHSAEHYYYTEDSMTELVLDRAVDLSKENIVVVICRDATAVNKLKDQLAPRTDVLTISKVVETNGVINGLHLTPQIVSSVLHNRLHTDVKMILNLSETFLTPQRYLEMMASYMETDKRCAIISKVGSLVGLKGIEDIGIPLRKLDTNLDLV</sequence>
<proteinExistence type="predicted"/>
<dbReference type="OrthoDB" id="283883at2759"/>
<dbReference type="AlphaFoldDB" id="A0A9P6QG15"/>
<protein>
    <submittedName>
        <fullName evidence="1">Uncharacterized protein</fullName>
    </submittedName>
</protein>
<reference evidence="1" key="1">
    <citation type="journal article" date="2020" name="Fungal Divers.">
        <title>Resolving the Mortierellaceae phylogeny through synthesis of multi-gene phylogenetics and phylogenomics.</title>
        <authorList>
            <person name="Vandepol N."/>
            <person name="Liber J."/>
            <person name="Desiro A."/>
            <person name="Na H."/>
            <person name="Kennedy M."/>
            <person name="Barry K."/>
            <person name="Grigoriev I.V."/>
            <person name="Miller A.N."/>
            <person name="O'Donnell K."/>
            <person name="Stajich J.E."/>
            <person name="Bonito G."/>
        </authorList>
    </citation>
    <scope>NUCLEOTIDE SEQUENCE</scope>
    <source>
        <strain evidence="1">KOD948</strain>
    </source>
</reference>
<gene>
    <name evidence="1" type="ORF">BG011_009145</name>
</gene>
<evidence type="ECO:0000313" key="2">
    <source>
        <dbReference type="Proteomes" id="UP000726737"/>
    </source>
</evidence>
<name>A0A9P6QG15_9FUNG</name>
<accession>A0A9P6QG15</accession>
<organism evidence="1 2">
    <name type="scientific">Mortierella polycephala</name>
    <dbReference type="NCBI Taxonomy" id="41804"/>
    <lineage>
        <taxon>Eukaryota</taxon>
        <taxon>Fungi</taxon>
        <taxon>Fungi incertae sedis</taxon>
        <taxon>Mucoromycota</taxon>
        <taxon>Mortierellomycotina</taxon>
        <taxon>Mortierellomycetes</taxon>
        <taxon>Mortierellales</taxon>
        <taxon>Mortierellaceae</taxon>
        <taxon>Mortierella</taxon>
    </lineage>
</organism>
<keyword evidence="2" id="KW-1185">Reference proteome</keyword>
<dbReference type="EMBL" id="JAAAJA010000008">
    <property type="protein sequence ID" value="KAG0267073.1"/>
    <property type="molecule type" value="Genomic_DNA"/>
</dbReference>
<evidence type="ECO:0000313" key="1">
    <source>
        <dbReference type="EMBL" id="KAG0267073.1"/>
    </source>
</evidence>